<dbReference type="EMBL" id="VSSQ01048133">
    <property type="protein sequence ID" value="MPN02176.1"/>
    <property type="molecule type" value="Genomic_DNA"/>
</dbReference>
<accession>A0A645EL24</accession>
<sequence length="193" mass="20475">MVVDDWPGVGPIVQSGLAAERLGGAGDNFLKFFLDGGAEFARVSADGALHLDAVTDDVEALSALDGADGYDKRIERVVDAADKGLQVHDDRGCGHNGVIAQMRRRAVGAGALDGDFKIIAGGHASAGFQTHERGVQRTPDVHAEDSVDVIQYAVLNVVLCAVAGFLCGLKEKCHIAVKLILDFVEDFRRAQQH</sequence>
<reference evidence="1" key="1">
    <citation type="submission" date="2019-08" db="EMBL/GenBank/DDBJ databases">
        <authorList>
            <person name="Kucharzyk K."/>
            <person name="Murdoch R.W."/>
            <person name="Higgins S."/>
            <person name="Loffler F."/>
        </authorList>
    </citation>
    <scope>NUCLEOTIDE SEQUENCE</scope>
</reference>
<comment type="caution">
    <text evidence="1">The sequence shown here is derived from an EMBL/GenBank/DDBJ whole genome shotgun (WGS) entry which is preliminary data.</text>
</comment>
<organism evidence="1">
    <name type="scientific">bioreactor metagenome</name>
    <dbReference type="NCBI Taxonomy" id="1076179"/>
    <lineage>
        <taxon>unclassified sequences</taxon>
        <taxon>metagenomes</taxon>
        <taxon>ecological metagenomes</taxon>
    </lineage>
</organism>
<protein>
    <submittedName>
        <fullName evidence="1">Uncharacterized protein</fullName>
    </submittedName>
</protein>
<gene>
    <name evidence="1" type="ORF">SDC9_149390</name>
</gene>
<dbReference type="AlphaFoldDB" id="A0A645EL24"/>
<name>A0A645EL24_9ZZZZ</name>
<evidence type="ECO:0000313" key="1">
    <source>
        <dbReference type="EMBL" id="MPN02176.1"/>
    </source>
</evidence>
<proteinExistence type="predicted"/>